<feature type="compositionally biased region" description="Polar residues" evidence="12">
    <location>
        <begin position="487"/>
        <end position="496"/>
    </location>
</feature>
<dbReference type="CDD" id="cd16916">
    <property type="entry name" value="HATPase_CheA-like"/>
    <property type="match status" value="1"/>
</dbReference>
<feature type="compositionally biased region" description="Acidic residues" evidence="12">
    <location>
        <begin position="356"/>
        <end position="386"/>
    </location>
</feature>
<keyword evidence="4" id="KW-0145">Chemotaxis</keyword>
<feature type="domain" description="HPt" evidence="15">
    <location>
        <begin position="1"/>
        <end position="101"/>
    </location>
</feature>
<dbReference type="InterPro" id="IPR002545">
    <property type="entry name" value="CheW-lke_dom"/>
</dbReference>
<dbReference type="GeneID" id="73904419"/>
<feature type="compositionally biased region" description="Acidic residues" evidence="12">
    <location>
        <begin position="861"/>
        <end position="875"/>
    </location>
</feature>
<evidence type="ECO:0000256" key="3">
    <source>
        <dbReference type="ARBA" id="ARBA00021495"/>
    </source>
</evidence>
<dbReference type="InterPro" id="IPR005467">
    <property type="entry name" value="His_kinase_dom"/>
</dbReference>
<comment type="caution">
    <text evidence="16">The sequence shown here is derived from an EMBL/GenBank/DDBJ whole genome shotgun (WGS) entry which is preliminary data.</text>
</comment>
<dbReference type="PANTHER" id="PTHR43395">
    <property type="entry name" value="SENSOR HISTIDINE KINASE CHEA"/>
    <property type="match status" value="1"/>
</dbReference>
<feature type="compositionally biased region" description="Acidic residues" evidence="12">
    <location>
        <begin position="707"/>
        <end position="719"/>
    </location>
</feature>
<accession>A0ABD5NKT3</accession>
<dbReference type="SMART" id="SM00260">
    <property type="entry name" value="CheW"/>
    <property type="match status" value="1"/>
</dbReference>
<evidence type="ECO:0000259" key="14">
    <source>
        <dbReference type="PROSITE" id="PS50851"/>
    </source>
</evidence>
<dbReference type="FunFam" id="3.30.565.10:FF:000016">
    <property type="entry name" value="Chemotaxis protein CheA, putative"/>
    <property type="match status" value="1"/>
</dbReference>
<dbReference type="InterPro" id="IPR036641">
    <property type="entry name" value="HPT_dom_sf"/>
</dbReference>
<dbReference type="GO" id="GO:0006935">
    <property type="term" value="P:chemotaxis"/>
    <property type="evidence" value="ECO:0007669"/>
    <property type="project" value="UniProtKB-KW"/>
</dbReference>
<keyword evidence="9 16" id="KW-0067">ATP-binding</keyword>
<keyword evidence="7" id="KW-0547">Nucleotide-binding</keyword>
<dbReference type="InterPro" id="IPR051315">
    <property type="entry name" value="Bact_Chemotaxis_CheA"/>
</dbReference>
<dbReference type="Pfam" id="PF02518">
    <property type="entry name" value="HATPase_c"/>
    <property type="match status" value="1"/>
</dbReference>
<dbReference type="InterPro" id="IPR036890">
    <property type="entry name" value="HATPase_C_sf"/>
</dbReference>
<dbReference type="Pfam" id="PF01584">
    <property type="entry name" value="CheW"/>
    <property type="match status" value="1"/>
</dbReference>
<evidence type="ECO:0000256" key="1">
    <source>
        <dbReference type="ARBA" id="ARBA00000085"/>
    </source>
</evidence>
<dbReference type="PRINTS" id="PR00344">
    <property type="entry name" value="BCTRLSENSOR"/>
</dbReference>
<dbReference type="SUPFAM" id="SSF50341">
    <property type="entry name" value="CheW-like"/>
    <property type="match status" value="1"/>
</dbReference>
<feature type="compositionally biased region" description="Acidic residues" evidence="12">
    <location>
        <begin position="517"/>
        <end position="527"/>
    </location>
</feature>
<evidence type="ECO:0000259" key="15">
    <source>
        <dbReference type="PROSITE" id="PS50894"/>
    </source>
</evidence>
<dbReference type="SMART" id="SM00387">
    <property type="entry name" value="HATPase_c"/>
    <property type="match status" value="1"/>
</dbReference>
<dbReference type="InterPro" id="IPR008207">
    <property type="entry name" value="Sig_transdc_His_kin_Hpt_dom"/>
</dbReference>
<organism evidence="16 17">
    <name type="scientific">Halovivax cerinus</name>
    <dbReference type="NCBI Taxonomy" id="1487865"/>
    <lineage>
        <taxon>Archaea</taxon>
        <taxon>Methanobacteriati</taxon>
        <taxon>Methanobacteriota</taxon>
        <taxon>Stenosarchaea group</taxon>
        <taxon>Halobacteria</taxon>
        <taxon>Halobacteriales</taxon>
        <taxon>Natrialbaceae</taxon>
        <taxon>Halovivax</taxon>
    </lineage>
</organism>
<evidence type="ECO:0000259" key="13">
    <source>
        <dbReference type="PROSITE" id="PS50109"/>
    </source>
</evidence>
<comment type="catalytic activity">
    <reaction evidence="1">
        <text>ATP + protein L-histidine = ADP + protein N-phospho-L-histidine.</text>
        <dbReference type="EC" id="2.7.13.3"/>
    </reaction>
</comment>
<feature type="region of interest" description="Disordered" evidence="12">
    <location>
        <begin position="356"/>
        <end position="906"/>
    </location>
</feature>
<keyword evidence="5 11" id="KW-0597">Phosphoprotein</keyword>
<evidence type="ECO:0000256" key="9">
    <source>
        <dbReference type="ARBA" id="ARBA00022840"/>
    </source>
</evidence>
<keyword evidence="17" id="KW-1185">Reference proteome</keyword>
<evidence type="ECO:0000256" key="12">
    <source>
        <dbReference type="SAM" id="MobiDB-lite"/>
    </source>
</evidence>
<dbReference type="Gene3D" id="2.30.30.40">
    <property type="entry name" value="SH3 Domains"/>
    <property type="match status" value="1"/>
</dbReference>
<feature type="compositionally biased region" description="Low complexity" evidence="12">
    <location>
        <begin position="401"/>
        <end position="449"/>
    </location>
</feature>
<evidence type="ECO:0000256" key="5">
    <source>
        <dbReference type="ARBA" id="ARBA00022553"/>
    </source>
</evidence>
<dbReference type="PROSITE" id="PS50851">
    <property type="entry name" value="CHEW"/>
    <property type="match status" value="1"/>
</dbReference>
<dbReference type="InterPro" id="IPR037006">
    <property type="entry name" value="CheA-like_homodim_sf"/>
</dbReference>
<dbReference type="GO" id="GO:0005524">
    <property type="term" value="F:ATP binding"/>
    <property type="evidence" value="ECO:0007669"/>
    <property type="project" value="UniProtKB-KW"/>
</dbReference>
<feature type="region of interest" description="Disordered" evidence="12">
    <location>
        <begin position="982"/>
        <end position="1064"/>
    </location>
</feature>
<dbReference type="SMART" id="SM00073">
    <property type="entry name" value="HPT"/>
    <property type="match status" value="1"/>
</dbReference>
<evidence type="ECO:0000256" key="2">
    <source>
        <dbReference type="ARBA" id="ARBA00012438"/>
    </source>
</evidence>
<dbReference type="InterPro" id="IPR036097">
    <property type="entry name" value="HisK_dim/P_sf"/>
</dbReference>
<dbReference type="SUPFAM" id="SSF55874">
    <property type="entry name" value="ATPase domain of HSP90 chaperone/DNA topoisomerase II/histidine kinase"/>
    <property type="match status" value="1"/>
</dbReference>
<sequence>MDEYVREFVDETEAAITKLNNLLLELERSPDDTDVVRDIFRTAHTLKGNAGAMGLDRASDLAHAMEDILDDIRSGSVEVTPERMDSLFAAVDCLETMVDELAVDGEIRTEPAETIAALRAPLSDDSVDVTPPTPDEREATLARFSPPSDPAHDAYLVRMAIAESADLNNGLVVIEALNDAFDLIGTDPSRTAIENEEHGNRIDAVFGAAVDESAISAALEPVDAVEAFSILSVTGELQADDADPFSPIDDDIGSDISSDEANDMSVDDLLDQFTELDDIDALADEIDDVSEFEDIGEAGSFDDIVVDSDEEPQEDAPDDDDDVEDASAVFAELKQEVDMVGFDELQDELDELEFDEFDEEEVSMDELLGDDVDVDDAAFLDVDDADSSTVDPVGDEPSGPSDPATTTWSTPSPAESEPESSASGTDSSSDPTVASSTADDSETAASSDPSTDDSESTDVVAGDGEFDEQPAETSIDATPADEPTGDATDSQPSESSAFADELFGGGSIDGESSSADAEADGVTETDPADAFGDSGSAVDERTDTAEAEVDLEADSAEDVAEAEADLGADSAEDAAEAEVDLGADPGEDTAGAEVDIEADSAEDAAEAEADLGADSAEDAAETEVDLEADPSEDTAEAEVDLGADSAEDAAEAEVDLGADSAEDAAEAEVDLEADSAEDVAEAEADLGADSADDSVTAGDSGSIADAEPAESTEASDEPTDGATAYGDDPFEDGLDIDEGDSPAEPDTSEAVPPEEESGAVGSGTPGAETGSQGVASGDEPPAFDLSSGLDDLTVTGDESTDQSTEAAHASQTDDSAVDVESDESVAASDGEPADVGDEASPVEASAVADPDDERSPTDGSVDTDEADSAFGDDVDPYSGTAPTSYSDHDSDAFDADASESFEDDAVDFDADASESFEDDAVDFDADASESFEDDAVDFDADASESFEDDAVGFDADASESFEDDAVDFDADAIESFEEVVGSDFDGGVLDSGDVSTDRVATEGDEFDGDDFHTDPPTTDPDSETDFDSAGTFGPSEGADRTDTSSVDADGMSVDTTGTDFEDADPADEVLAGLPEMVTPDITVPTEATVDTDTELDPHAQSVRVDREQVDTLLQLVEGLVTSRVRLRSAVDRREPYESLERELDDLEDFTAELQETVMDVRLVPLQTVTNRLPRVVRDLARDQDKSVAFDQSSADVELDRGVLDRIGDPLIHLVRNAVDHGIEDETTREAADKPTEGTIDLSAERAQNRVRIEISDDGRGIDADRLRDEAVEADILSREEADELSDDEAYDLVFHSGLSTADEVTDVSGRGVGMDVVRRTVDELNGSVSIQSEPGDGTTVTMTLPVSVAVDDVLFVEAGGEQFGIPVDVVREVGDVANVRDTGGELVYETDEESVPVVRLDDALEAASTSSTDSDGMLVRVRDDVRSVALECDVVHTRREVVVKPFEGFMRNIPGISGATVRGRGEVITILDVSTL</sequence>
<reference evidence="16 17" key="1">
    <citation type="journal article" date="2019" name="Int. J. Syst. Evol. Microbiol.">
        <title>The Global Catalogue of Microorganisms (GCM) 10K type strain sequencing project: providing services to taxonomists for standard genome sequencing and annotation.</title>
        <authorList>
            <consortium name="The Broad Institute Genomics Platform"/>
            <consortium name="The Broad Institute Genome Sequencing Center for Infectious Disease"/>
            <person name="Wu L."/>
            <person name="Ma J."/>
        </authorList>
    </citation>
    <scope>NUCLEOTIDE SEQUENCE [LARGE SCALE GENOMIC DNA]</scope>
    <source>
        <strain evidence="16 17">IBRC-M 10256</strain>
    </source>
</reference>
<dbReference type="Pfam" id="PF01627">
    <property type="entry name" value="Hpt"/>
    <property type="match status" value="1"/>
</dbReference>
<dbReference type="PANTHER" id="PTHR43395:SF10">
    <property type="entry name" value="CHEMOTAXIS PROTEIN CHEA"/>
    <property type="match status" value="1"/>
</dbReference>
<feature type="compositionally biased region" description="Acidic residues" evidence="12">
    <location>
        <begin position="892"/>
        <end position="906"/>
    </location>
</feature>
<dbReference type="EMBL" id="JBHSAQ010000001">
    <property type="protein sequence ID" value="MFC3957410.1"/>
    <property type="molecule type" value="Genomic_DNA"/>
</dbReference>
<evidence type="ECO:0000256" key="4">
    <source>
        <dbReference type="ARBA" id="ARBA00022500"/>
    </source>
</evidence>
<feature type="region of interest" description="Disordered" evidence="12">
    <location>
        <begin position="124"/>
        <end position="146"/>
    </location>
</feature>
<dbReference type="InterPro" id="IPR004105">
    <property type="entry name" value="CheA-like_dim"/>
</dbReference>
<evidence type="ECO:0000256" key="6">
    <source>
        <dbReference type="ARBA" id="ARBA00022679"/>
    </source>
</evidence>
<protein>
    <recommendedName>
        <fullName evidence="3">Chemotaxis protein CheA</fullName>
        <ecNumber evidence="2">2.7.13.3</ecNumber>
    </recommendedName>
</protein>
<dbReference type="InterPro" id="IPR004358">
    <property type="entry name" value="Sig_transdc_His_kin-like_C"/>
</dbReference>
<evidence type="ECO:0000313" key="16">
    <source>
        <dbReference type="EMBL" id="MFC3957410.1"/>
    </source>
</evidence>
<dbReference type="Gene3D" id="1.20.120.160">
    <property type="entry name" value="HPT domain"/>
    <property type="match status" value="1"/>
</dbReference>
<evidence type="ECO:0000256" key="11">
    <source>
        <dbReference type="PROSITE-ProRule" id="PRU00110"/>
    </source>
</evidence>
<dbReference type="RefSeq" id="WP_256531668.1">
    <property type="nucleotide sequence ID" value="NZ_CP101824.1"/>
</dbReference>
<evidence type="ECO:0000256" key="10">
    <source>
        <dbReference type="ARBA" id="ARBA00023012"/>
    </source>
</evidence>
<feature type="modified residue" description="Phosphohistidine" evidence="11">
    <location>
        <position position="44"/>
    </location>
</feature>
<dbReference type="Pfam" id="PF07194">
    <property type="entry name" value="P2"/>
    <property type="match status" value="1"/>
</dbReference>
<dbReference type="PROSITE" id="PS50109">
    <property type="entry name" value="HIS_KIN"/>
    <property type="match status" value="1"/>
</dbReference>
<feature type="domain" description="Histidine kinase" evidence="13">
    <location>
        <begin position="1137"/>
        <end position="1348"/>
    </location>
</feature>
<dbReference type="Gene3D" id="3.30.565.10">
    <property type="entry name" value="Histidine kinase-like ATPase, C-terminal domain"/>
    <property type="match status" value="1"/>
</dbReference>
<dbReference type="SUPFAM" id="SSF47384">
    <property type="entry name" value="Homodimeric domain of signal transducing histidine kinase"/>
    <property type="match status" value="1"/>
</dbReference>
<keyword evidence="10" id="KW-0902">Two-component regulatory system</keyword>
<dbReference type="Pfam" id="PF02895">
    <property type="entry name" value="H-kinase_dim"/>
    <property type="match status" value="1"/>
</dbReference>
<feature type="compositionally biased region" description="Acidic residues" evidence="12">
    <location>
        <begin position="594"/>
        <end position="692"/>
    </location>
</feature>
<evidence type="ECO:0000313" key="17">
    <source>
        <dbReference type="Proteomes" id="UP001595846"/>
    </source>
</evidence>
<dbReference type="SUPFAM" id="SSF47226">
    <property type="entry name" value="Histidine-containing phosphotransfer domain, HPT domain"/>
    <property type="match status" value="1"/>
</dbReference>
<keyword evidence="6" id="KW-0808">Transferase</keyword>
<dbReference type="InterPro" id="IPR003594">
    <property type="entry name" value="HATPase_dom"/>
</dbReference>
<feature type="domain" description="CheW-like" evidence="14">
    <location>
        <begin position="1350"/>
        <end position="1476"/>
    </location>
</feature>
<feature type="compositionally biased region" description="Acidic residues" evidence="12">
    <location>
        <begin position="728"/>
        <end position="757"/>
    </location>
</feature>
<dbReference type="Gene3D" id="1.10.287.560">
    <property type="entry name" value="Histidine kinase CheA-like, homodimeric domain"/>
    <property type="match status" value="1"/>
</dbReference>
<dbReference type="InterPro" id="IPR036061">
    <property type="entry name" value="CheW-like_dom_sf"/>
</dbReference>
<proteinExistence type="predicted"/>
<dbReference type="InterPro" id="IPR010808">
    <property type="entry name" value="CheA_P2-bd"/>
</dbReference>
<dbReference type="SMART" id="SM01231">
    <property type="entry name" value="H-kinase_dim"/>
    <property type="match status" value="1"/>
</dbReference>
<gene>
    <name evidence="16" type="ORF">ACFOUR_03350</name>
</gene>
<feature type="compositionally biased region" description="Acidic residues" evidence="12">
    <location>
        <begin position="545"/>
        <end position="587"/>
    </location>
</feature>
<dbReference type="PROSITE" id="PS50894">
    <property type="entry name" value="HPT"/>
    <property type="match status" value="1"/>
</dbReference>
<keyword evidence="8" id="KW-0418">Kinase</keyword>
<dbReference type="CDD" id="cd00088">
    <property type="entry name" value="HPT"/>
    <property type="match status" value="1"/>
</dbReference>
<dbReference type="EC" id="2.7.13.3" evidence="2"/>
<dbReference type="GO" id="GO:0004673">
    <property type="term" value="F:protein histidine kinase activity"/>
    <property type="evidence" value="ECO:0007669"/>
    <property type="project" value="UniProtKB-EC"/>
</dbReference>
<dbReference type="GO" id="GO:0000160">
    <property type="term" value="P:phosphorelay signal transduction system"/>
    <property type="evidence" value="ECO:0007669"/>
    <property type="project" value="UniProtKB-KW"/>
</dbReference>
<name>A0ABD5NKT3_9EURY</name>
<evidence type="ECO:0000256" key="8">
    <source>
        <dbReference type="ARBA" id="ARBA00022777"/>
    </source>
</evidence>
<evidence type="ECO:0000256" key="7">
    <source>
        <dbReference type="ARBA" id="ARBA00022741"/>
    </source>
</evidence>
<feature type="compositionally biased region" description="Polar residues" evidence="12">
    <location>
        <begin position="801"/>
        <end position="812"/>
    </location>
</feature>
<dbReference type="Proteomes" id="UP001595846">
    <property type="component" value="Unassembled WGS sequence"/>
</dbReference>